<evidence type="ECO:0000313" key="2">
    <source>
        <dbReference type="EMBL" id="KAF9061677.1"/>
    </source>
</evidence>
<protein>
    <submittedName>
        <fullName evidence="2">Uncharacterized protein</fullName>
    </submittedName>
</protein>
<dbReference type="EMBL" id="JADNRY010000194">
    <property type="protein sequence ID" value="KAF9061677.1"/>
    <property type="molecule type" value="Genomic_DNA"/>
</dbReference>
<feature type="transmembrane region" description="Helical" evidence="1">
    <location>
        <begin position="176"/>
        <end position="196"/>
    </location>
</feature>
<keyword evidence="3" id="KW-1185">Reference proteome</keyword>
<keyword evidence="1" id="KW-0472">Membrane</keyword>
<evidence type="ECO:0000313" key="3">
    <source>
        <dbReference type="Proteomes" id="UP000772434"/>
    </source>
</evidence>
<dbReference type="OrthoDB" id="3357408at2759"/>
<feature type="transmembrane region" description="Helical" evidence="1">
    <location>
        <begin position="258"/>
        <end position="276"/>
    </location>
</feature>
<feature type="transmembrane region" description="Helical" evidence="1">
    <location>
        <begin position="50"/>
        <end position="73"/>
    </location>
</feature>
<feature type="transmembrane region" description="Helical" evidence="1">
    <location>
        <begin position="134"/>
        <end position="156"/>
    </location>
</feature>
<gene>
    <name evidence="2" type="ORF">BDP27DRAFT_1234871</name>
</gene>
<name>A0A9P5PFE2_9AGAR</name>
<dbReference type="AlphaFoldDB" id="A0A9P5PFE2"/>
<sequence length="371" mass="40810">MAVPFDVTAAQLVAQFLECITYGIYLVTLAQCLYALLFERSHEFRLKKKINWTMLVVTLLLCVFATIDVAIGLRHNLVAFVYFQGPGGPIAVFSDISNWINIMKTVDYVAQTFIGDGMLIYRCYIVYGRNWKVIVLSVLLWLGGAVCGALVADTYATLKSAALIDTSQAVPFVDSMVALSLTTNVITTGLIVWKIWSVDKESASLFSGNGTGAKSRPSKLHRAMRIIIDSALLYTVTTIIFVITYAVGSNANYGTSDMVVQTIGISFNLIIVRVEAGKSYDGNLQSDNLHIPTSLVHQRGAGFRRQRELNGFPMSQFQTVDHSFQSNTLPAKTELSDKGVALDVEVVHHYSDERTIGNGSKSWASTDDSNF</sequence>
<proteinExistence type="predicted"/>
<reference evidence="2" key="1">
    <citation type="submission" date="2020-11" db="EMBL/GenBank/DDBJ databases">
        <authorList>
            <consortium name="DOE Joint Genome Institute"/>
            <person name="Ahrendt S."/>
            <person name="Riley R."/>
            <person name="Andreopoulos W."/>
            <person name="Labutti K."/>
            <person name="Pangilinan J."/>
            <person name="Ruiz-Duenas F.J."/>
            <person name="Barrasa J.M."/>
            <person name="Sanchez-Garcia M."/>
            <person name="Camarero S."/>
            <person name="Miyauchi S."/>
            <person name="Serrano A."/>
            <person name="Linde D."/>
            <person name="Babiker R."/>
            <person name="Drula E."/>
            <person name="Ayuso-Fernandez I."/>
            <person name="Pacheco R."/>
            <person name="Padilla G."/>
            <person name="Ferreira P."/>
            <person name="Barriuso J."/>
            <person name="Kellner H."/>
            <person name="Castanera R."/>
            <person name="Alfaro M."/>
            <person name="Ramirez L."/>
            <person name="Pisabarro A.G."/>
            <person name="Kuo A."/>
            <person name="Tritt A."/>
            <person name="Lipzen A."/>
            <person name="He G."/>
            <person name="Yan M."/>
            <person name="Ng V."/>
            <person name="Cullen D."/>
            <person name="Martin F."/>
            <person name="Rosso M.-N."/>
            <person name="Henrissat B."/>
            <person name="Hibbett D."/>
            <person name="Martinez A.T."/>
            <person name="Grigoriev I.V."/>
        </authorList>
    </citation>
    <scope>NUCLEOTIDE SEQUENCE</scope>
    <source>
        <strain evidence="2">AH 40177</strain>
    </source>
</reference>
<feature type="transmembrane region" description="Helical" evidence="1">
    <location>
        <begin position="226"/>
        <end position="246"/>
    </location>
</feature>
<comment type="caution">
    <text evidence="2">The sequence shown here is derived from an EMBL/GenBank/DDBJ whole genome shotgun (WGS) entry which is preliminary data.</text>
</comment>
<keyword evidence="1" id="KW-0812">Transmembrane</keyword>
<evidence type="ECO:0000256" key="1">
    <source>
        <dbReference type="SAM" id="Phobius"/>
    </source>
</evidence>
<organism evidence="2 3">
    <name type="scientific">Rhodocollybia butyracea</name>
    <dbReference type="NCBI Taxonomy" id="206335"/>
    <lineage>
        <taxon>Eukaryota</taxon>
        <taxon>Fungi</taxon>
        <taxon>Dikarya</taxon>
        <taxon>Basidiomycota</taxon>
        <taxon>Agaricomycotina</taxon>
        <taxon>Agaricomycetes</taxon>
        <taxon>Agaricomycetidae</taxon>
        <taxon>Agaricales</taxon>
        <taxon>Marasmiineae</taxon>
        <taxon>Omphalotaceae</taxon>
        <taxon>Rhodocollybia</taxon>
    </lineage>
</organism>
<feature type="transmembrane region" description="Helical" evidence="1">
    <location>
        <begin position="20"/>
        <end position="38"/>
    </location>
</feature>
<dbReference type="Proteomes" id="UP000772434">
    <property type="component" value="Unassembled WGS sequence"/>
</dbReference>
<accession>A0A9P5PFE2</accession>
<feature type="transmembrane region" description="Helical" evidence="1">
    <location>
        <begin position="108"/>
        <end position="127"/>
    </location>
</feature>
<keyword evidence="1" id="KW-1133">Transmembrane helix</keyword>